<dbReference type="PANTHER" id="PTHR40037">
    <property type="entry name" value="PHOSPHOESTERASE YJCG-RELATED"/>
    <property type="match status" value="1"/>
</dbReference>
<dbReference type="Proteomes" id="UP000789423">
    <property type="component" value="Unassembled WGS sequence"/>
</dbReference>
<accession>A0ABM8YCD5</accession>
<protein>
    <recommendedName>
        <fullName evidence="3">2'-5' RNA ligase</fullName>
    </recommendedName>
</protein>
<reference evidence="1 2" key="1">
    <citation type="submission" date="2021-10" db="EMBL/GenBank/DDBJ databases">
        <authorList>
            <person name="Criscuolo A."/>
        </authorList>
    </citation>
    <scope>NUCLEOTIDE SEQUENCE [LARGE SCALE GENOMIC DNA]</scope>
    <source>
        <strain evidence="2">CIP 111899</strain>
    </source>
</reference>
<proteinExistence type="predicted"/>
<name>A0ABM8YCD5_9BACI</name>
<organism evidence="1 2">
    <name type="scientific">Bacillus rhizoplanae</name>
    <dbReference type="NCBI Taxonomy" id="2880966"/>
    <lineage>
        <taxon>Bacteria</taxon>
        <taxon>Bacillati</taxon>
        <taxon>Bacillota</taxon>
        <taxon>Bacilli</taxon>
        <taxon>Bacillales</taxon>
        <taxon>Bacillaceae</taxon>
        <taxon>Bacillus</taxon>
    </lineage>
</organism>
<dbReference type="Pfam" id="PF13563">
    <property type="entry name" value="2_5_RNA_ligase2"/>
    <property type="match status" value="1"/>
</dbReference>
<sequence>MERTILLFLGNNDLEEIEAIRRKHDPLFGLISPHITLVFPFVSEVPNECLKKHIETIIGSMNSFYITLNPVVTNEDEYLFLLIEEGKENIIELHHKLYTDFLQPFLRKEIPYIPHVTLGRKGDKEQAFRIIKNLHPLRETMRFTIDKITVERIGENEESIIEFEVQLTAK</sequence>
<evidence type="ECO:0008006" key="3">
    <source>
        <dbReference type="Google" id="ProtNLM"/>
    </source>
</evidence>
<dbReference type="EMBL" id="CAKJTI010000012">
    <property type="protein sequence ID" value="CAG9613393.1"/>
    <property type="molecule type" value="Genomic_DNA"/>
</dbReference>
<dbReference type="RefSeq" id="WP_230575469.1">
    <property type="nucleotide sequence ID" value="NZ_CAKJTI010000012.1"/>
</dbReference>
<dbReference type="InterPro" id="IPR050580">
    <property type="entry name" value="2H_phosphoesterase_YjcG-like"/>
</dbReference>
<evidence type="ECO:0000313" key="1">
    <source>
        <dbReference type="EMBL" id="CAG9613393.1"/>
    </source>
</evidence>
<dbReference type="PANTHER" id="PTHR40037:SF1">
    <property type="entry name" value="PHOSPHOESTERASE SAOUHSC_00951-RELATED"/>
    <property type="match status" value="1"/>
</dbReference>
<keyword evidence="2" id="KW-1185">Reference proteome</keyword>
<comment type="caution">
    <text evidence="1">The sequence shown here is derived from an EMBL/GenBank/DDBJ whole genome shotgun (WGS) entry which is preliminary data.</text>
</comment>
<dbReference type="Gene3D" id="3.90.1140.10">
    <property type="entry name" value="Cyclic phosphodiesterase"/>
    <property type="match status" value="1"/>
</dbReference>
<dbReference type="InterPro" id="IPR009097">
    <property type="entry name" value="Cyclic_Pdiesterase"/>
</dbReference>
<gene>
    <name evidence="1" type="ORF">BACCIP111899_02608</name>
</gene>
<dbReference type="SUPFAM" id="SSF55144">
    <property type="entry name" value="LigT-like"/>
    <property type="match status" value="1"/>
</dbReference>
<evidence type="ECO:0000313" key="2">
    <source>
        <dbReference type="Proteomes" id="UP000789423"/>
    </source>
</evidence>